<evidence type="ECO:0000313" key="2">
    <source>
        <dbReference type="EMBL" id="KAF4736642.1"/>
    </source>
</evidence>
<feature type="coiled-coil region" evidence="1">
    <location>
        <begin position="67"/>
        <end position="189"/>
    </location>
</feature>
<dbReference type="PANTHER" id="PTHR21623:SF2">
    <property type="entry name" value="COILED-COIL DOMAIN-CONTAINING PROTEIN 33"/>
    <property type="match status" value="1"/>
</dbReference>
<dbReference type="AlphaFoldDB" id="A0A7J6SVP2"/>
<feature type="coiled-coil region" evidence="1">
    <location>
        <begin position="214"/>
        <end position="355"/>
    </location>
</feature>
<evidence type="ECO:0000256" key="1">
    <source>
        <dbReference type="SAM" id="Coils"/>
    </source>
</evidence>
<organism evidence="2 3">
    <name type="scientific">Perkinsus olseni</name>
    <name type="common">Perkinsus atlanticus</name>
    <dbReference type="NCBI Taxonomy" id="32597"/>
    <lineage>
        <taxon>Eukaryota</taxon>
        <taxon>Sar</taxon>
        <taxon>Alveolata</taxon>
        <taxon>Perkinsozoa</taxon>
        <taxon>Perkinsea</taxon>
        <taxon>Perkinsida</taxon>
        <taxon>Perkinsidae</taxon>
        <taxon>Perkinsus</taxon>
    </lineage>
</organism>
<dbReference type="GO" id="GO:0005777">
    <property type="term" value="C:peroxisome"/>
    <property type="evidence" value="ECO:0007669"/>
    <property type="project" value="TreeGrafter"/>
</dbReference>
<proteinExistence type="predicted"/>
<dbReference type="Proteomes" id="UP000574390">
    <property type="component" value="Unassembled WGS sequence"/>
</dbReference>
<name>A0A7J6SVP2_PEROL</name>
<gene>
    <name evidence="2" type="ORF">FOZ62_029081</name>
</gene>
<dbReference type="InterPro" id="IPR039889">
    <property type="entry name" value="CCD33"/>
</dbReference>
<accession>A0A7J6SVP2</accession>
<evidence type="ECO:0000313" key="3">
    <source>
        <dbReference type="Proteomes" id="UP000574390"/>
    </source>
</evidence>
<dbReference type="EMBL" id="JABANM010012069">
    <property type="protein sequence ID" value="KAF4736642.1"/>
    <property type="molecule type" value="Genomic_DNA"/>
</dbReference>
<sequence>MRPLVSPHSTATLELDARLWRSSNDERKKLGEARKEAAKTSVNPTDGTVEAVLAIARDREEVNAHLAREYTRRAESLEKASADVESLTRQLEEVKRENEELRERMEEEREMWDDAAKRAESNAAADPVLEAALRSLSSQQIVARLQETLSKYRNERATVDELRRRLQAASAEIERAQRDRQRLDELERMHVGRMEYHHELQEKCAKLPKYEATIKSQEKIIAKLETVLEESLKKASKSSGMLSELTRLRAANDILKTEIKELKLKSRTRVEEANRENMNNRKIIEAKDSEIRELLRAITREEKLAELHGQQAAREGKTHEEGRLRAEIDRLERVRDEYAQENQIMEARIKSLEAQLVSNSKHYGREISALKVLLAKSKASVSSNALDEPPIE</sequence>
<comment type="caution">
    <text evidence="2">The sequence shown here is derived from an EMBL/GenBank/DDBJ whole genome shotgun (WGS) entry which is preliminary data.</text>
</comment>
<protein>
    <submittedName>
        <fullName evidence="2">Uncharacterized protein</fullName>
    </submittedName>
</protein>
<dbReference type="PANTHER" id="PTHR21623">
    <property type="entry name" value="SPERIOLIN-BINDING FACTOR"/>
    <property type="match status" value="1"/>
</dbReference>
<keyword evidence="1" id="KW-0175">Coiled coil</keyword>
<reference evidence="2 3" key="1">
    <citation type="submission" date="2020-04" db="EMBL/GenBank/DDBJ databases">
        <title>Perkinsus olseni comparative genomics.</title>
        <authorList>
            <person name="Bogema D.R."/>
        </authorList>
    </citation>
    <scope>NUCLEOTIDE SEQUENCE [LARGE SCALE GENOMIC DNA]</scope>
    <source>
        <strain evidence="2">ATCC PRA-205</strain>
    </source>
</reference>